<evidence type="ECO:0000313" key="3">
    <source>
        <dbReference type="Proteomes" id="UP000462014"/>
    </source>
</evidence>
<feature type="signal peptide" evidence="1">
    <location>
        <begin position="1"/>
        <end position="20"/>
    </location>
</feature>
<reference evidence="2 3" key="1">
    <citation type="submission" date="2019-12" db="EMBL/GenBank/DDBJ databases">
        <title>Mucilaginibacter sp. HMF7410 genome sequencing and assembly.</title>
        <authorList>
            <person name="Kang H."/>
            <person name="Cha I."/>
            <person name="Kim H."/>
            <person name="Joh K."/>
        </authorList>
    </citation>
    <scope>NUCLEOTIDE SEQUENCE [LARGE SCALE GENOMIC DNA]</scope>
    <source>
        <strain evidence="2 3">HMF7410</strain>
    </source>
</reference>
<evidence type="ECO:0008006" key="4">
    <source>
        <dbReference type="Google" id="ProtNLM"/>
    </source>
</evidence>
<evidence type="ECO:0000313" key="2">
    <source>
        <dbReference type="EMBL" id="MVN21216.1"/>
    </source>
</evidence>
<sequence>MKQILLLTFLTAPCIAKLFAQNANSIRAFEAAEHIGKTVTVTATVINVKHIPQSKTISLGLSDWRNKDELLTLVIHQKHYSKSYYNYLRSLNGKLTMFTGKVLLFKGQLTINMEGSMTKIGISEIIPINIGVPIVPISVPLKDVHKYIGEYVSICDMAYDYKIVGDSVFLNVGANYPNQNITVSVSRKVLPRPEEINGKRICFDGIITLLDNRPTISINEKQRNNINVK</sequence>
<gene>
    <name evidence="2" type="ORF">GO621_06675</name>
</gene>
<organism evidence="2 3">
    <name type="scientific">Mucilaginibacter arboris</name>
    <dbReference type="NCBI Taxonomy" id="2682090"/>
    <lineage>
        <taxon>Bacteria</taxon>
        <taxon>Pseudomonadati</taxon>
        <taxon>Bacteroidota</taxon>
        <taxon>Sphingobacteriia</taxon>
        <taxon>Sphingobacteriales</taxon>
        <taxon>Sphingobacteriaceae</taxon>
        <taxon>Mucilaginibacter</taxon>
    </lineage>
</organism>
<dbReference type="Proteomes" id="UP000462014">
    <property type="component" value="Unassembled WGS sequence"/>
</dbReference>
<comment type="caution">
    <text evidence="2">The sequence shown here is derived from an EMBL/GenBank/DDBJ whole genome shotgun (WGS) entry which is preliminary data.</text>
</comment>
<proteinExistence type="predicted"/>
<dbReference type="AlphaFoldDB" id="A0A7K1SV60"/>
<keyword evidence="3" id="KW-1185">Reference proteome</keyword>
<feature type="chain" id="PRO_5029896250" description="Gliding motility-associated protein GldM C-terminal domain-containing protein" evidence="1">
    <location>
        <begin position="21"/>
        <end position="229"/>
    </location>
</feature>
<dbReference type="RefSeq" id="WP_157565381.1">
    <property type="nucleotide sequence ID" value="NZ_WPIK01000005.1"/>
</dbReference>
<evidence type="ECO:0000256" key="1">
    <source>
        <dbReference type="SAM" id="SignalP"/>
    </source>
</evidence>
<accession>A0A7K1SV60</accession>
<keyword evidence="1" id="KW-0732">Signal</keyword>
<dbReference type="EMBL" id="WPIK01000005">
    <property type="protein sequence ID" value="MVN21216.1"/>
    <property type="molecule type" value="Genomic_DNA"/>
</dbReference>
<protein>
    <recommendedName>
        <fullName evidence="4">Gliding motility-associated protein GldM C-terminal domain-containing protein</fullName>
    </recommendedName>
</protein>
<name>A0A7K1SV60_9SPHI</name>